<organism evidence="2 4">
    <name type="scientific">Corynebacterium kutscheri</name>
    <dbReference type="NCBI Taxonomy" id="35755"/>
    <lineage>
        <taxon>Bacteria</taxon>
        <taxon>Bacillati</taxon>
        <taxon>Actinomycetota</taxon>
        <taxon>Actinomycetes</taxon>
        <taxon>Mycobacteriales</taxon>
        <taxon>Corynebacteriaceae</taxon>
        <taxon>Corynebacterium</taxon>
    </lineage>
</organism>
<evidence type="ECO:0000313" key="5">
    <source>
        <dbReference type="Proteomes" id="UP000271380"/>
    </source>
</evidence>
<evidence type="ECO:0000313" key="2">
    <source>
        <dbReference type="EMBL" id="AKE41253.1"/>
    </source>
</evidence>
<keyword evidence="1" id="KW-0472">Membrane</keyword>
<proteinExistence type="predicted"/>
<evidence type="ECO:0000313" key="3">
    <source>
        <dbReference type="EMBL" id="VEH08529.1"/>
    </source>
</evidence>
<reference evidence="2 4" key="1">
    <citation type="journal article" date="2015" name="Genome Announc.">
        <title>Complete Genome Sequence of Corynebacterium kutscheri DSM 20755, a Corynebacterial Type Strain with Remarkably Low G+C Content of Chromosomal DNA.</title>
        <authorList>
            <person name="Ruckert C."/>
            <person name="Albersmeier A."/>
            <person name="Winkler A."/>
            <person name="Tauch A."/>
        </authorList>
    </citation>
    <scope>NUCLEOTIDE SEQUENCE [LARGE SCALE GENOMIC DNA]</scope>
    <source>
        <strain evidence="2 4">DSM 20755</strain>
    </source>
</reference>
<accession>A0A0F6R1U9</accession>
<reference evidence="3 5" key="2">
    <citation type="submission" date="2018-12" db="EMBL/GenBank/DDBJ databases">
        <authorList>
            <consortium name="Pathogen Informatics"/>
        </authorList>
    </citation>
    <scope>NUCLEOTIDE SEQUENCE [LARGE SCALE GENOMIC DNA]</scope>
    <source>
        <strain evidence="3 5">NCTC949</strain>
    </source>
</reference>
<dbReference type="EMBL" id="CP011312">
    <property type="protein sequence ID" value="AKE41253.1"/>
    <property type="molecule type" value="Genomic_DNA"/>
</dbReference>
<name>A0A0F6R1U9_9CORY</name>
<evidence type="ECO:0000313" key="4">
    <source>
        <dbReference type="Proteomes" id="UP000033457"/>
    </source>
</evidence>
<dbReference type="KEGG" id="cku:UL82_05390"/>
<gene>
    <name evidence="3" type="ORF">NCTC949_01644</name>
    <name evidence="2" type="ORF">UL82_05390</name>
</gene>
<evidence type="ECO:0000256" key="1">
    <source>
        <dbReference type="SAM" id="Phobius"/>
    </source>
</evidence>
<dbReference type="RefSeq" id="WP_046439435.1">
    <property type="nucleotide sequence ID" value="NZ_CP011312.1"/>
</dbReference>
<dbReference type="AlphaFoldDB" id="A0A0F6R1U9"/>
<keyword evidence="1" id="KW-0812">Transmembrane</keyword>
<dbReference type="Proteomes" id="UP000033457">
    <property type="component" value="Chromosome"/>
</dbReference>
<protein>
    <submittedName>
        <fullName evidence="3">Secreted protein</fullName>
    </submittedName>
</protein>
<dbReference type="EMBL" id="LR134377">
    <property type="protein sequence ID" value="VEH08529.1"/>
    <property type="molecule type" value="Genomic_DNA"/>
</dbReference>
<dbReference type="HOGENOM" id="CLU_028326_0_0_11"/>
<dbReference type="OrthoDB" id="4423347at2"/>
<dbReference type="Proteomes" id="UP000271380">
    <property type="component" value="Chromosome"/>
</dbReference>
<feature type="transmembrane region" description="Helical" evidence="1">
    <location>
        <begin position="195"/>
        <end position="218"/>
    </location>
</feature>
<sequence>MAPSLSKIAMASIATAILIGTGISAGTAMFYHEPTAAEYELTTPYHTVSTQIHDPDNVLTDTDIQLLNQSFTVPEVVRQIHFIVFANNDENVNDTVEYYLRSNIPETIDGDSFSPGTLFVGVGLDPRAAFIFAGDDVANTLDLRESEHLHQSIDAIKPAVINGFIGQGLVDGLHSAIDIEAISQAHLAKAEENRLFAILGSGAAGASVAFSAVFAGGIRRRKQEEKALTARKQWSTVAKEYGELASRLDHLDIRAHSLQSPLVDTELRNQWEEIKTDFLKIHDLAHELTYLHADSSDNQYRSEAKKIARAFEVTESTGNAEKNIEKLFALENGDAKVRTREIQELINDINEAITELENTDTGLYHSLVEVRTQAQELSADTDDPHFMNKFVELFNQYRIALEKFREQTYGKEKQSINPPRLDSEDYRPGYGYNGFVPYWVIHNWYTDQANHNYTNSNSSYNTSFSSGFSGAGGSSSF</sequence>
<keyword evidence="4" id="KW-1185">Reference proteome</keyword>
<keyword evidence="1" id="KW-1133">Transmembrane helix</keyword>